<comment type="caution">
    <text evidence="1">The sequence shown here is derived from an EMBL/GenBank/DDBJ whole genome shotgun (WGS) entry which is preliminary data.</text>
</comment>
<evidence type="ECO:0000313" key="1">
    <source>
        <dbReference type="EMBL" id="MED6247105.1"/>
    </source>
</evidence>
<proteinExistence type="predicted"/>
<accession>A0ABU7BBX2</accession>
<dbReference type="Proteomes" id="UP001345963">
    <property type="component" value="Unassembled WGS sequence"/>
</dbReference>
<reference evidence="1 2" key="1">
    <citation type="submission" date="2021-07" db="EMBL/GenBank/DDBJ databases">
        <authorList>
            <person name="Palmer J.M."/>
        </authorList>
    </citation>
    <scope>NUCLEOTIDE SEQUENCE [LARGE SCALE GENOMIC DNA]</scope>
    <source>
        <strain evidence="1 2">AT_MEX2019</strain>
        <tissue evidence="1">Muscle</tissue>
    </source>
</reference>
<dbReference type="EMBL" id="JAHUTI010047417">
    <property type="protein sequence ID" value="MED6247105.1"/>
    <property type="molecule type" value="Genomic_DNA"/>
</dbReference>
<protein>
    <submittedName>
        <fullName evidence="1">Uncharacterized protein</fullName>
    </submittedName>
</protein>
<keyword evidence="2" id="KW-1185">Reference proteome</keyword>
<name>A0ABU7BBX2_9TELE</name>
<organism evidence="1 2">
    <name type="scientific">Ataeniobius toweri</name>
    <dbReference type="NCBI Taxonomy" id="208326"/>
    <lineage>
        <taxon>Eukaryota</taxon>
        <taxon>Metazoa</taxon>
        <taxon>Chordata</taxon>
        <taxon>Craniata</taxon>
        <taxon>Vertebrata</taxon>
        <taxon>Euteleostomi</taxon>
        <taxon>Actinopterygii</taxon>
        <taxon>Neopterygii</taxon>
        <taxon>Teleostei</taxon>
        <taxon>Neoteleostei</taxon>
        <taxon>Acanthomorphata</taxon>
        <taxon>Ovalentaria</taxon>
        <taxon>Atherinomorphae</taxon>
        <taxon>Cyprinodontiformes</taxon>
        <taxon>Goodeidae</taxon>
        <taxon>Ataeniobius</taxon>
    </lineage>
</organism>
<gene>
    <name evidence="1" type="ORF">ATANTOWER_030268</name>
</gene>
<evidence type="ECO:0000313" key="2">
    <source>
        <dbReference type="Proteomes" id="UP001345963"/>
    </source>
</evidence>
<sequence length="121" mass="13845">MLQLIVGSNQEFAALELADCPDTDVLDVVYVLDSQRELTPQERCEVNNLAFGWDLPPINDNNRRWLAEKILQHAVIERRRAQMKQLRKGLKESGVLTMIKERPALAEVLFPKSAEQVMDSQ</sequence>
<feature type="non-terminal residue" evidence="1">
    <location>
        <position position="121"/>
    </location>
</feature>